<reference evidence="7 9" key="1">
    <citation type="submission" date="2017-05" db="EMBL/GenBank/DDBJ databases">
        <title>Chromobacterium violaceum GHPS1 isolated from Hydrocarbon polluted soil in French Guiana display an awesome secondary metabolite arsenal and a battery of drug and heavy-metal-resistance and detoxification of xenobiotics proteins.</title>
        <authorList>
            <person name="Belbahri L."/>
        </authorList>
    </citation>
    <scope>NUCLEOTIDE SEQUENCE [LARGE SCALE GENOMIC DNA]</scope>
    <source>
        <strain evidence="7 9">GHPS1</strain>
    </source>
</reference>
<dbReference type="Gene3D" id="3.90.1150.10">
    <property type="entry name" value="Aspartate Aminotransferase, domain 1"/>
    <property type="match status" value="1"/>
</dbReference>
<name>A0A202BGJ1_CHRVL</name>
<protein>
    <recommendedName>
        <fullName evidence="3">Putative 8-amino-7-oxononanoate synthase</fullName>
    </recommendedName>
</protein>
<dbReference type="Gene3D" id="3.40.640.10">
    <property type="entry name" value="Type I PLP-dependent aspartate aminotransferase-like (Major domain)"/>
    <property type="match status" value="1"/>
</dbReference>
<sequence>MSTDNATIELNLDRELRVLFEDRLTQLKSEGLYRSFMPCEHDASHPGTTRYRQRQVEVWCSNDYLGLSQDPQVIERLRESAALHGSGTGGSRNIAGTSISHVELERQLAQWHGKEQALVFNGGYTANFEFLSTLIAAVPDMAIFSDSLNHRSLIEGIRRHPCQKFIFPHNDVETLEKQLASVPLSQPKLIVFESIYSMDGDIAPIQVILDLADRYQAWTFLDETHAIGLYGASGAGLCEEIEETRATFIQGVFGKAMGTLGGYIAGPASVVDFVRSSAPGFIFTTALPQALLDATLCSFERVREDRQLVQDLHSNVIFFRAQLDAAGIPYLPAQSHLVLVPVAGAERIKTVARRLLEEFDIYVQPINYPSVPRGGERFRLTVGPRRSHEEIQRFVAALKHCLA</sequence>
<dbReference type="CDD" id="cd06454">
    <property type="entry name" value="KBL_like"/>
    <property type="match status" value="1"/>
</dbReference>
<evidence type="ECO:0000259" key="6">
    <source>
        <dbReference type="Pfam" id="PF00155"/>
    </source>
</evidence>
<dbReference type="PANTHER" id="PTHR13693:SF102">
    <property type="entry name" value="2-AMINO-3-KETOBUTYRATE COENZYME A LIGASE, MITOCHONDRIAL"/>
    <property type="match status" value="1"/>
</dbReference>
<evidence type="ECO:0000256" key="4">
    <source>
        <dbReference type="ARBA" id="ARBA00022679"/>
    </source>
</evidence>
<evidence type="ECO:0000256" key="1">
    <source>
        <dbReference type="ARBA" id="ARBA00001933"/>
    </source>
</evidence>
<dbReference type="GO" id="GO:0003870">
    <property type="term" value="F:5-aminolevulinate synthase activity"/>
    <property type="evidence" value="ECO:0007669"/>
    <property type="project" value="InterPro"/>
</dbReference>
<evidence type="ECO:0000313" key="7">
    <source>
        <dbReference type="EMBL" id="OVE50471.1"/>
    </source>
</evidence>
<dbReference type="InterPro" id="IPR050087">
    <property type="entry name" value="AON_synthase_class-II"/>
</dbReference>
<gene>
    <name evidence="8" type="primary">hemA_2</name>
    <name evidence="7" type="ORF">CBW21_00315</name>
    <name evidence="8" type="ORF">NCTC8684_04551</name>
</gene>
<dbReference type="EMBL" id="NHOO01000001">
    <property type="protein sequence ID" value="OVE50471.1"/>
    <property type="molecule type" value="Genomic_DNA"/>
</dbReference>
<evidence type="ECO:0000256" key="3">
    <source>
        <dbReference type="ARBA" id="ARBA00021531"/>
    </source>
</evidence>
<organism evidence="7 9">
    <name type="scientific">Chromobacterium violaceum</name>
    <dbReference type="NCBI Taxonomy" id="536"/>
    <lineage>
        <taxon>Bacteria</taxon>
        <taxon>Pseudomonadati</taxon>
        <taxon>Pseudomonadota</taxon>
        <taxon>Betaproteobacteria</taxon>
        <taxon>Neisseriales</taxon>
        <taxon>Chromobacteriaceae</taxon>
        <taxon>Chromobacterium</taxon>
    </lineage>
</organism>
<evidence type="ECO:0000256" key="2">
    <source>
        <dbReference type="ARBA" id="ARBA00008392"/>
    </source>
</evidence>
<keyword evidence="9" id="KW-1185">Reference proteome</keyword>
<evidence type="ECO:0000313" key="8">
    <source>
        <dbReference type="EMBL" id="SUY93415.1"/>
    </source>
</evidence>
<dbReference type="InterPro" id="IPR010961">
    <property type="entry name" value="4pyrrol_synth_NH2levulA_synth"/>
</dbReference>
<proteinExistence type="inferred from homology"/>
<dbReference type="GO" id="GO:0033014">
    <property type="term" value="P:tetrapyrrole biosynthetic process"/>
    <property type="evidence" value="ECO:0007669"/>
    <property type="project" value="InterPro"/>
</dbReference>
<keyword evidence="4 8" id="KW-0808">Transferase</keyword>
<dbReference type="PANTHER" id="PTHR13693">
    <property type="entry name" value="CLASS II AMINOTRANSFERASE/8-AMINO-7-OXONONANOATE SYNTHASE"/>
    <property type="match status" value="1"/>
</dbReference>
<dbReference type="GO" id="GO:0030170">
    <property type="term" value="F:pyridoxal phosphate binding"/>
    <property type="evidence" value="ECO:0007669"/>
    <property type="project" value="InterPro"/>
</dbReference>
<dbReference type="InterPro" id="IPR015421">
    <property type="entry name" value="PyrdxlP-dep_Trfase_major"/>
</dbReference>
<dbReference type="RefSeq" id="WP_081527066.1">
    <property type="nucleotide sequence ID" value="NZ_CP024028.1"/>
</dbReference>
<comment type="caution">
    <text evidence="7">The sequence shown here is derived from an EMBL/GenBank/DDBJ whole genome shotgun (WGS) entry which is preliminary data.</text>
</comment>
<feature type="domain" description="Aminotransferase class I/classII large" evidence="6">
    <location>
        <begin position="57"/>
        <end position="398"/>
    </location>
</feature>
<dbReference type="GeneID" id="66365298"/>
<dbReference type="AlphaFoldDB" id="A0A202BGJ1"/>
<accession>A0A202BGJ1</accession>
<dbReference type="NCBIfam" id="TIGR01821">
    <property type="entry name" value="5aminolev_synth"/>
    <property type="match status" value="1"/>
</dbReference>
<evidence type="ECO:0000256" key="5">
    <source>
        <dbReference type="ARBA" id="ARBA00023315"/>
    </source>
</evidence>
<evidence type="ECO:0000313" key="10">
    <source>
        <dbReference type="Proteomes" id="UP000254029"/>
    </source>
</evidence>
<dbReference type="Proteomes" id="UP000254029">
    <property type="component" value="Unassembled WGS sequence"/>
</dbReference>
<keyword evidence="5 8" id="KW-0012">Acyltransferase</keyword>
<comment type="cofactor">
    <cofactor evidence="1">
        <name>pyridoxal 5'-phosphate</name>
        <dbReference type="ChEBI" id="CHEBI:597326"/>
    </cofactor>
</comment>
<dbReference type="Proteomes" id="UP000196342">
    <property type="component" value="Unassembled WGS sequence"/>
</dbReference>
<reference evidence="8 10" key="2">
    <citation type="submission" date="2018-06" db="EMBL/GenBank/DDBJ databases">
        <authorList>
            <consortium name="Pathogen Informatics"/>
            <person name="Doyle S."/>
        </authorList>
    </citation>
    <scope>NUCLEOTIDE SEQUENCE [LARGE SCALE GENOMIC DNA]</scope>
    <source>
        <strain evidence="8 10">NCTC8684</strain>
    </source>
</reference>
<dbReference type="Pfam" id="PF00155">
    <property type="entry name" value="Aminotran_1_2"/>
    <property type="match status" value="1"/>
</dbReference>
<dbReference type="SUPFAM" id="SSF53383">
    <property type="entry name" value="PLP-dependent transferases"/>
    <property type="match status" value="1"/>
</dbReference>
<dbReference type="InterPro" id="IPR015424">
    <property type="entry name" value="PyrdxlP-dep_Trfase"/>
</dbReference>
<dbReference type="EMBL" id="UIGR01000003">
    <property type="protein sequence ID" value="SUY93415.1"/>
    <property type="molecule type" value="Genomic_DNA"/>
</dbReference>
<dbReference type="InterPro" id="IPR015422">
    <property type="entry name" value="PyrdxlP-dep_Trfase_small"/>
</dbReference>
<comment type="similarity">
    <text evidence="2">Belongs to the class-II pyridoxal-phosphate-dependent aminotransferase family.</text>
</comment>
<dbReference type="InterPro" id="IPR004839">
    <property type="entry name" value="Aminotransferase_I/II_large"/>
</dbReference>
<evidence type="ECO:0000313" key="9">
    <source>
        <dbReference type="Proteomes" id="UP000196342"/>
    </source>
</evidence>